<sequence length="75" mass="8903">MMEKVEPMDILRMPSPEEETMAEITTWVKTLKDNKAANCTTVLFKKNTPKKILKLYEKNYDLIPFPAHKEYKIER</sequence>
<evidence type="ECO:0000313" key="1">
    <source>
        <dbReference type="EMBL" id="MPW14728.1"/>
    </source>
</evidence>
<evidence type="ECO:0000313" key="2">
    <source>
        <dbReference type="Proteomes" id="UP000430466"/>
    </source>
</evidence>
<accession>A0A2V4ED31</accession>
<name>A0A2V4ED31_LACHE</name>
<dbReference type="EMBL" id="WHOE01000088">
    <property type="protein sequence ID" value="MPW14728.1"/>
    <property type="molecule type" value="Genomic_DNA"/>
</dbReference>
<gene>
    <name evidence="1" type="ORF">GDZ32_07495</name>
</gene>
<comment type="caution">
    <text evidence="1">The sequence shown here is derived from an EMBL/GenBank/DDBJ whole genome shotgun (WGS) entry which is preliminary data.</text>
</comment>
<reference evidence="1 2" key="1">
    <citation type="submission" date="2019-10" db="EMBL/GenBank/DDBJ databases">
        <title>Draft genome sequences of Lactobacillus strains.</title>
        <authorList>
            <person name="Cho G.-S."/>
            <person name="Fagbemigun O."/>
            <person name="Brinks E."/>
            <person name="Franz C.M.A.P."/>
        </authorList>
    </citation>
    <scope>NUCLEOTIDE SEQUENCE [LARGE SCALE GENOMIC DNA]</scope>
    <source>
        <strain evidence="1 2">313</strain>
    </source>
</reference>
<dbReference type="AlphaFoldDB" id="A0A2V4ED31"/>
<protein>
    <submittedName>
        <fullName evidence="1">Uncharacterized protein</fullName>
    </submittedName>
</protein>
<organism evidence="1 2">
    <name type="scientific">Lactobacillus helveticus</name>
    <name type="common">Lactobacillus suntoryeus</name>
    <dbReference type="NCBI Taxonomy" id="1587"/>
    <lineage>
        <taxon>Bacteria</taxon>
        <taxon>Bacillati</taxon>
        <taxon>Bacillota</taxon>
        <taxon>Bacilli</taxon>
        <taxon>Lactobacillales</taxon>
        <taxon>Lactobacillaceae</taxon>
        <taxon>Lactobacillus</taxon>
    </lineage>
</organism>
<proteinExistence type="predicted"/>
<dbReference type="Proteomes" id="UP000430466">
    <property type="component" value="Unassembled WGS sequence"/>
</dbReference>